<organism evidence="1 2">
    <name type="scientific">Feldmannia species virus</name>
    <dbReference type="NCBI Taxonomy" id="39420"/>
    <lineage>
        <taxon>Viruses</taxon>
        <taxon>Varidnaviria</taxon>
        <taxon>Bamfordvirae</taxon>
        <taxon>Nucleocytoviricota</taxon>
        <taxon>Megaviricetes</taxon>
        <taxon>Algavirales</taxon>
        <taxon>Phycodnaviridae</taxon>
        <taxon>Phaeovirus</taxon>
        <taxon>Phaeovirus feldmanniae</taxon>
    </lineage>
</organism>
<protein>
    <submittedName>
        <fullName evidence="1">Uncharacterized protein</fullName>
    </submittedName>
</protein>
<dbReference type="KEGG" id="vg:6804804"/>
<dbReference type="EMBL" id="EU916176">
    <property type="protein sequence ID" value="ACH46773.1"/>
    <property type="molecule type" value="Genomic_DNA"/>
</dbReference>
<evidence type="ECO:0000313" key="2">
    <source>
        <dbReference type="Proteomes" id="UP000204092"/>
    </source>
</evidence>
<dbReference type="RefSeq" id="YP_002154643.1">
    <property type="nucleotide sequence ID" value="NC_011183.1"/>
</dbReference>
<dbReference type="OrthoDB" id="40344at10239"/>
<dbReference type="GeneID" id="6804804"/>
<keyword evidence="2" id="KW-1185">Reference proteome</keyword>
<name>B5LWB0_9PHYC</name>
<dbReference type="Proteomes" id="UP000204092">
    <property type="component" value="Segment"/>
</dbReference>
<sequence>MDGAIFGNTGVSLLSGSGIVVGESITLFSGGRSWRLRLPSSSESEDNILVFEYKSGARWVQAAVFAIPPT</sequence>
<accession>B5LWB0</accession>
<proteinExistence type="predicted"/>
<reference evidence="1 2" key="1">
    <citation type="journal article" date="2009" name="Virology">
        <title>Genomic analysis of the smallest giant virus--Feldmannia sp. virus 158.</title>
        <authorList>
            <person name="Schroeder D.C."/>
            <person name="Park Y."/>
            <person name="Yoon H.M."/>
            <person name="Lee Y.S."/>
            <person name="Kang S.W."/>
            <person name="Meints R.H."/>
            <person name="Ivey R.G."/>
            <person name="Choi T.J."/>
        </authorList>
    </citation>
    <scope>NUCLEOTIDE SEQUENCE [LARGE SCALE GENOMIC DNA]</scope>
    <source>
        <strain evidence="1">FsV-158</strain>
    </source>
</reference>
<evidence type="ECO:0000313" key="1">
    <source>
        <dbReference type="EMBL" id="ACH46773.1"/>
    </source>
</evidence>